<reference evidence="2 3" key="1">
    <citation type="submission" date="2019-09" db="EMBL/GenBank/DDBJ databases">
        <title>Genomic sequencing of 4 copper resistant soil isolates.</title>
        <authorList>
            <person name="Havryliuk O."/>
        </authorList>
    </citation>
    <scope>NUCLEOTIDE SEQUENCE [LARGE SCALE GENOMIC DNA]</scope>
    <source>
        <strain evidence="2 3">UKR4</strain>
    </source>
</reference>
<evidence type="ECO:0000313" key="2">
    <source>
        <dbReference type="EMBL" id="KAA6176601.1"/>
    </source>
</evidence>
<dbReference type="Proteomes" id="UP000323909">
    <property type="component" value="Unassembled WGS sequence"/>
</dbReference>
<accession>A0A5M8F180</accession>
<comment type="caution">
    <text evidence="2">The sequence shown here is derived from an EMBL/GenBank/DDBJ whole genome shotgun (WGS) entry which is preliminary data.</text>
</comment>
<dbReference type="AlphaFoldDB" id="A0A5M8F180"/>
<dbReference type="PANTHER" id="PTHR40254:SF1">
    <property type="entry name" value="BLR0577 PROTEIN"/>
    <property type="match status" value="1"/>
</dbReference>
<evidence type="ECO:0000259" key="1">
    <source>
        <dbReference type="Pfam" id="PF13454"/>
    </source>
</evidence>
<dbReference type="RefSeq" id="WP_150053778.1">
    <property type="nucleotide sequence ID" value="NZ_VWXT01000301.1"/>
</dbReference>
<dbReference type="EMBL" id="VWXT01000301">
    <property type="protein sequence ID" value="KAA6176601.1"/>
    <property type="molecule type" value="Genomic_DNA"/>
</dbReference>
<dbReference type="InterPro" id="IPR038732">
    <property type="entry name" value="HpyO/CreE_NAD-binding"/>
</dbReference>
<dbReference type="SUPFAM" id="SSF51905">
    <property type="entry name" value="FAD/NAD(P)-binding domain"/>
    <property type="match status" value="1"/>
</dbReference>
<dbReference type="PANTHER" id="PTHR40254">
    <property type="entry name" value="BLR0577 PROTEIN"/>
    <property type="match status" value="1"/>
</dbReference>
<dbReference type="InterPro" id="IPR052189">
    <property type="entry name" value="L-asp_N-monooxygenase_NS-form"/>
</dbReference>
<organism evidence="2 3">
    <name type="scientific">Pseudomonas veronii</name>
    <dbReference type="NCBI Taxonomy" id="76761"/>
    <lineage>
        <taxon>Bacteria</taxon>
        <taxon>Pseudomonadati</taxon>
        <taxon>Pseudomonadota</taxon>
        <taxon>Gammaproteobacteria</taxon>
        <taxon>Pseudomonadales</taxon>
        <taxon>Pseudomonadaceae</taxon>
        <taxon>Pseudomonas</taxon>
    </lineage>
</organism>
<name>A0A5M8F180_PSEVE</name>
<feature type="domain" description="FAD-dependent urate hydroxylase HpyO/Asp monooxygenase CreE-like FAD/NAD(P)-binding" evidence="1">
    <location>
        <begin position="8"/>
        <end position="155"/>
    </location>
</feature>
<gene>
    <name evidence="2" type="ORF">F3K53_18135</name>
</gene>
<dbReference type="Gene3D" id="3.50.50.60">
    <property type="entry name" value="FAD/NAD(P)-binding domain"/>
    <property type="match status" value="1"/>
</dbReference>
<dbReference type="Pfam" id="PF13454">
    <property type="entry name" value="NAD_binding_9"/>
    <property type="match status" value="1"/>
</dbReference>
<sequence length="489" mass="52772">MTRRATVAIIGGSVTGVAAFIKLVRTGVAGCIEIIDPEGLADSIAFTASQDTLLCNTSVQTMSVLDDDMHDFQHYLRAQGIDAGEQAFVPRAWVSGYLKQRYAEYRDLAEARGIEHRVVRAAVRHIKPVAHGEYRLELEDGSQRSASAVLVCTGSAAPFVPPLVTPHLGAPGIFATPYPTRSWLASLTRPSRVLVLGSRLSAIDSVLLLCGAGHQVLMASPSGRLPGVRTGTPRRCTASLDEARFARLDLESPKLYWHLLRIVARSAKAISGRSLRAQIDRSAEPVQRLRGEIALAEGGATDWQNLLVQCMDLADIKLRAAPPAVRLAALQNCWEAVGRYLFAVPLQTATTLLRLIDQGQLQLAPQLPTTLEWQGRWQARDRHGHVEVVDAVVCATGFHKQPFHATPDGLALHVTPATPCTPPEVSAQLQVSLPGAGAPENIWLLGVASYLAAPMVNSVYQSVRQAGEVVVMLGEHFSLMDEQATEAVA</sequence>
<proteinExistence type="predicted"/>
<evidence type="ECO:0000313" key="3">
    <source>
        <dbReference type="Proteomes" id="UP000323909"/>
    </source>
</evidence>
<protein>
    <submittedName>
        <fullName evidence="2">FAD-dependent oxidoreductase</fullName>
    </submittedName>
</protein>
<dbReference type="InterPro" id="IPR036188">
    <property type="entry name" value="FAD/NAD-bd_sf"/>
</dbReference>